<evidence type="ECO:0000313" key="1">
    <source>
        <dbReference type="EMBL" id="GAC81648.1"/>
    </source>
</evidence>
<comment type="caution">
    <text evidence="1">The sequence shown here is derived from an EMBL/GenBank/DDBJ whole genome shotgun (WGS) entry which is preliminary data.</text>
</comment>
<protein>
    <recommendedName>
        <fullName evidence="3">SalK</fullName>
    </recommendedName>
</protein>
<dbReference type="RefSeq" id="WP_008381589.1">
    <property type="nucleotide sequence ID" value="NZ_BAOP01000041.1"/>
</dbReference>
<dbReference type="EMBL" id="BAOP01000041">
    <property type="protein sequence ID" value="GAC81648.1"/>
    <property type="molecule type" value="Genomic_DNA"/>
</dbReference>
<gene>
    <name evidence="1" type="ORF">GM1_041_00190</name>
</gene>
<dbReference type="Proteomes" id="UP000035009">
    <property type="component" value="Unassembled WGS sequence"/>
</dbReference>
<dbReference type="AlphaFoldDB" id="M3VCA0"/>
<dbReference type="eggNOG" id="COG1846">
    <property type="taxonomic scope" value="Bacteria"/>
</dbReference>
<dbReference type="InterPro" id="IPR054058">
    <property type="entry name" value="HTH_67"/>
</dbReference>
<reference evidence="1 2" key="1">
    <citation type="submission" date="2013-02" db="EMBL/GenBank/DDBJ databases">
        <title>Whole genome shotgun sequence of Gordonia malaquae NBRC 108250.</title>
        <authorList>
            <person name="Yoshida I."/>
            <person name="Hosoyama A."/>
            <person name="Tsuchikane K."/>
            <person name="Ando Y."/>
            <person name="Baba S."/>
            <person name="Ohji S."/>
            <person name="Hamada M."/>
            <person name="Tamura T."/>
            <person name="Yamazoe A."/>
            <person name="Yamazaki S."/>
            <person name="Fujita N."/>
        </authorList>
    </citation>
    <scope>NUCLEOTIDE SEQUENCE [LARGE SCALE GENOMIC DNA]</scope>
    <source>
        <strain evidence="1 2">NBRC 108250</strain>
    </source>
</reference>
<dbReference type="STRING" id="410332.SAMN04488550_4200"/>
<evidence type="ECO:0000313" key="2">
    <source>
        <dbReference type="Proteomes" id="UP000035009"/>
    </source>
</evidence>
<dbReference type="Pfam" id="PF21863">
    <property type="entry name" value="HTH_67"/>
    <property type="match status" value="1"/>
</dbReference>
<evidence type="ECO:0008006" key="3">
    <source>
        <dbReference type="Google" id="ProtNLM"/>
    </source>
</evidence>
<dbReference type="NCBIfam" id="NF047719">
    <property type="entry name" value="SCO6745_fam_HTH"/>
    <property type="match status" value="1"/>
</dbReference>
<sequence>MTAARTAYESLEPFHVLAYFNPGMGDALKDTGVDPSSFYLGARGAPLGDCAPEVVISTFYNFAPATVTAGWATARSAGLQKIADRRFAMLDASLRDILGDLADNPEITELADGFGRLASDLPLGGRALAAAWSTSTPPNSNDLLRLWNNVAILREWRGDNHISVLVGHGLDGIDACTFHESTLLDPTIRRRAMGRRLTQLTRGWSDTDWEASVDRLVARGIAERTDDGHRLTADGAALYDDIEATTDALGENVWSAPGADDLVARMRPYVKAVIDAGVLPGTKKKA</sequence>
<organism evidence="1 2">
    <name type="scientific">Gordonia malaquae NBRC 108250</name>
    <dbReference type="NCBI Taxonomy" id="1223542"/>
    <lineage>
        <taxon>Bacteria</taxon>
        <taxon>Bacillati</taxon>
        <taxon>Actinomycetota</taxon>
        <taxon>Actinomycetes</taxon>
        <taxon>Mycobacteriales</taxon>
        <taxon>Gordoniaceae</taxon>
        <taxon>Gordonia</taxon>
    </lineage>
</organism>
<proteinExistence type="predicted"/>
<accession>M3VCA0</accession>
<keyword evidence="2" id="KW-1185">Reference proteome</keyword>
<name>M3VCA0_GORML</name>
<dbReference type="OrthoDB" id="157052at2"/>